<accession>A0A0G4EX45</accession>
<name>A0A0G4EX45_VITBC</name>
<keyword evidence="2" id="KW-0812">Transmembrane</keyword>
<dbReference type="VEuPathDB" id="CryptoDB:Vbra_13828"/>
<dbReference type="AlphaFoldDB" id="A0A0G4EX45"/>
<sequence length="236" mass="25928">MYIFGVLSIIWGTFGLLGVLSGSGFLPFVFQTAINLGFGYLAWRAAADLHLPSAKLYYFYRVFLAVLSTLVFLWALVFLFLPSLNDQIDHDMDEAIKQEEEANPDGHHLTPQQTKRLDDFIIVCLVLSFPGCLLSLYLCFVVWSFKERVSRGEVLVVTTGLHPVSAHLAGYTVGGVPTAPPMADSVRVVHNVSVAGGDPARQPLRSNDYLPAADGPVAPESQPLVQQTPREDNQQP</sequence>
<proteinExistence type="predicted"/>
<dbReference type="InParanoid" id="A0A0G4EX45"/>
<feature type="transmembrane region" description="Helical" evidence="2">
    <location>
        <begin position="28"/>
        <end position="46"/>
    </location>
</feature>
<gene>
    <name evidence="3" type="ORF">Vbra_13828</name>
</gene>
<feature type="transmembrane region" description="Helical" evidence="2">
    <location>
        <begin position="120"/>
        <end position="143"/>
    </location>
</feature>
<feature type="transmembrane region" description="Helical" evidence="2">
    <location>
        <begin position="58"/>
        <end position="81"/>
    </location>
</feature>
<keyword evidence="2" id="KW-0472">Membrane</keyword>
<evidence type="ECO:0000256" key="1">
    <source>
        <dbReference type="SAM" id="MobiDB-lite"/>
    </source>
</evidence>
<keyword evidence="2" id="KW-1133">Transmembrane helix</keyword>
<keyword evidence="4" id="KW-1185">Reference proteome</keyword>
<evidence type="ECO:0000256" key="2">
    <source>
        <dbReference type="SAM" id="Phobius"/>
    </source>
</evidence>
<evidence type="ECO:0000313" key="4">
    <source>
        <dbReference type="Proteomes" id="UP000041254"/>
    </source>
</evidence>
<organism evidence="3 4">
    <name type="scientific">Vitrella brassicaformis (strain CCMP3155)</name>
    <dbReference type="NCBI Taxonomy" id="1169540"/>
    <lineage>
        <taxon>Eukaryota</taxon>
        <taxon>Sar</taxon>
        <taxon>Alveolata</taxon>
        <taxon>Colpodellida</taxon>
        <taxon>Vitrellaceae</taxon>
        <taxon>Vitrella</taxon>
    </lineage>
</organism>
<evidence type="ECO:0000313" key="3">
    <source>
        <dbReference type="EMBL" id="CEM03363.1"/>
    </source>
</evidence>
<dbReference type="EMBL" id="CDMY01000339">
    <property type="protein sequence ID" value="CEM03363.1"/>
    <property type="molecule type" value="Genomic_DNA"/>
</dbReference>
<feature type="region of interest" description="Disordered" evidence="1">
    <location>
        <begin position="197"/>
        <end position="236"/>
    </location>
</feature>
<dbReference type="Proteomes" id="UP000041254">
    <property type="component" value="Unassembled WGS sequence"/>
</dbReference>
<protein>
    <submittedName>
        <fullName evidence="3">Uncharacterized protein</fullName>
    </submittedName>
</protein>
<reference evidence="3 4" key="1">
    <citation type="submission" date="2014-11" db="EMBL/GenBank/DDBJ databases">
        <authorList>
            <person name="Zhu J."/>
            <person name="Qi W."/>
            <person name="Song R."/>
        </authorList>
    </citation>
    <scope>NUCLEOTIDE SEQUENCE [LARGE SCALE GENOMIC DNA]</scope>
</reference>